<organism evidence="1 2">
    <name type="scientific">Cronartium quercuum f. sp. fusiforme G11</name>
    <dbReference type="NCBI Taxonomy" id="708437"/>
    <lineage>
        <taxon>Eukaryota</taxon>
        <taxon>Fungi</taxon>
        <taxon>Dikarya</taxon>
        <taxon>Basidiomycota</taxon>
        <taxon>Pucciniomycotina</taxon>
        <taxon>Pucciniomycetes</taxon>
        <taxon>Pucciniales</taxon>
        <taxon>Coleosporiaceae</taxon>
        <taxon>Cronartium</taxon>
    </lineage>
</organism>
<keyword evidence="2" id="KW-1185">Reference proteome</keyword>
<name>A0A9P6NL65_9BASI</name>
<feature type="non-terminal residue" evidence="1">
    <location>
        <position position="1"/>
    </location>
</feature>
<dbReference type="EMBL" id="MU167231">
    <property type="protein sequence ID" value="KAG0149085.1"/>
    <property type="molecule type" value="Genomic_DNA"/>
</dbReference>
<protein>
    <submittedName>
        <fullName evidence="1">Uncharacterized protein</fullName>
    </submittedName>
</protein>
<accession>A0A9P6NL65</accession>
<dbReference type="Proteomes" id="UP000886653">
    <property type="component" value="Unassembled WGS sequence"/>
</dbReference>
<proteinExistence type="predicted"/>
<evidence type="ECO:0000313" key="2">
    <source>
        <dbReference type="Proteomes" id="UP000886653"/>
    </source>
</evidence>
<gene>
    <name evidence="1" type="ORF">CROQUDRAFT_40433</name>
</gene>
<evidence type="ECO:0000313" key="1">
    <source>
        <dbReference type="EMBL" id="KAG0149085.1"/>
    </source>
</evidence>
<sequence>VVEAIILPNEQKIHIGCFVVLESHGHVKKIGFVTQMLGNPKGTSNVSYVKLELCDLTQGLIPFYGMQQ</sequence>
<dbReference type="AlphaFoldDB" id="A0A9P6NL65"/>
<reference evidence="1" key="1">
    <citation type="submission" date="2013-11" db="EMBL/GenBank/DDBJ databases">
        <title>Genome sequence of the fusiform rust pathogen reveals effectors for host alternation and coevolution with pine.</title>
        <authorList>
            <consortium name="DOE Joint Genome Institute"/>
            <person name="Smith K."/>
            <person name="Pendleton A."/>
            <person name="Kubisiak T."/>
            <person name="Anderson C."/>
            <person name="Salamov A."/>
            <person name="Aerts A."/>
            <person name="Riley R."/>
            <person name="Clum A."/>
            <person name="Lindquist E."/>
            <person name="Ence D."/>
            <person name="Campbell M."/>
            <person name="Kronenberg Z."/>
            <person name="Feau N."/>
            <person name="Dhillon B."/>
            <person name="Hamelin R."/>
            <person name="Burleigh J."/>
            <person name="Smith J."/>
            <person name="Yandell M."/>
            <person name="Nelson C."/>
            <person name="Grigoriev I."/>
            <person name="Davis J."/>
        </authorList>
    </citation>
    <scope>NUCLEOTIDE SEQUENCE</scope>
    <source>
        <strain evidence="1">G11</strain>
    </source>
</reference>
<comment type="caution">
    <text evidence="1">The sequence shown here is derived from an EMBL/GenBank/DDBJ whole genome shotgun (WGS) entry which is preliminary data.</text>
</comment>